<dbReference type="Proteomes" id="UP000239560">
    <property type="component" value="Unassembled WGS sequence"/>
</dbReference>
<accession>A0A2T0A7E2</accession>
<evidence type="ECO:0000313" key="2">
    <source>
        <dbReference type="Proteomes" id="UP000239560"/>
    </source>
</evidence>
<evidence type="ECO:0000313" key="1">
    <source>
        <dbReference type="EMBL" id="PRQ73920.1"/>
    </source>
</evidence>
<dbReference type="PROSITE" id="PS51257">
    <property type="entry name" value="PROKAR_LIPOPROTEIN"/>
    <property type="match status" value="1"/>
</dbReference>
<sequence length="77" mass="8131">MLYLLRLQPLGVAALGCPSAAVCYGSSAKLECPDDITPPQPWRIYRACLHRIIAAACGPRGEGPPSSVCYCPGRPSS</sequence>
<name>A0A2T0A7E2_RHOTO</name>
<protein>
    <submittedName>
        <fullName evidence="1">Uncharacterized protein</fullName>
    </submittedName>
</protein>
<dbReference type="AlphaFoldDB" id="A0A2T0A7E2"/>
<organism evidence="1 2">
    <name type="scientific">Rhodotorula toruloides</name>
    <name type="common">Yeast</name>
    <name type="synonym">Rhodosporidium toruloides</name>
    <dbReference type="NCBI Taxonomy" id="5286"/>
    <lineage>
        <taxon>Eukaryota</taxon>
        <taxon>Fungi</taxon>
        <taxon>Dikarya</taxon>
        <taxon>Basidiomycota</taxon>
        <taxon>Pucciniomycotina</taxon>
        <taxon>Microbotryomycetes</taxon>
        <taxon>Sporidiobolales</taxon>
        <taxon>Sporidiobolaceae</taxon>
        <taxon>Rhodotorula</taxon>
    </lineage>
</organism>
<reference evidence="1 2" key="1">
    <citation type="journal article" date="2018" name="Elife">
        <title>Functional genomics of lipid metabolism in the oleaginous yeast Rhodosporidium toruloides.</title>
        <authorList>
            <person name="Coradetti S.T."/>
            <person name="Pinel D."/>
            <person name="Geiselman G."/>
            <person name="Ito M."/>
            <person name="Mondo S."/>
            <person name="Reilly M.C."/>
            <person name="Cheng Y.F."/>
            <person name="Bauer S."/>
            <person name="Grigoriev I."/>
            <person name="Gladden J.M."/>
            <person name="Simmons B.A."/>
            <person name="Brem R."/>
            <person name="Arkin A.P."/>
            <person name="Skerker J.M."/>
        </authorList>
    </citation>
    <scope>NUCLEOTIDE SEQUENCE [LARGE SCALE GENOMIC DNA]</scope>
    <source>
        <strain evidence="1 2">NBRC 0880</strain>
    </source>
</reference>
<gene>
    <name evidence="1" type="ORF">AAT19DRAFT_15487</name>
</gene>
<dbReference type="EMBL" id="LCTV02000007">
    <property type="protein sequence ID" value="PRQ73920.1"/>
    <property type="molecule type" value="Genomic_DNA"/>
</dbReference>
<proteinExistence type="predicted"/>
<comment type="caution">
    <text evidence="1">The sequence shown here is derived from an EMBL/GenBank/DDBJ whole genome shotgun (WGS) entry which is preliminary data.</text>
</comment>